<feature type="domain" description="Oxoglutarate/iron-dependent oxygenase C-terminal degradation" evidence="2">
    <location>
        <begin position="2"/>
        <end position="134"/>
    </location>
</feature>
<dbReference type="PANTHER" id="PTHR12117">
    <property type="entry name" value="HISTONE ACETYLTRANSFERASE COMPLEX"/>
    <property type="match status" value="1"/>
</dbReference>
<evidence type="ECO:0000313" key="3">
    <source>
        <dbReference type="EMBL" id="VDN29411.1"/>
    </source>
</evidence>
<feature type="compositionally biased region" description="Acidic residues" evidence="1">
    <location>
        <begin position="146"/>
        <end position="188"/>
    </location>
</feature>
<gene>
    <name evidence="3" type="ORF">GPUH_LOCUS17227</name>
</gene>
<proteinExistence type="predicted"/>
<sequence length="199" mass="22420">MLHLLRSEPMTSLMSDWTSLPLLDDNGENENEDGEPEVDCYRIGKGCYTLVDDLLFDDSEDAGYSLNFYLFLGVKDWHTAYGGFISYAKKNEKREADRVSPIDNSAALVICHPDVCPFLKYVNSAAEGQYYYVITFSLIGLHTEEFSDDDDDDDEEVEEVEGEEEEVDDEEGGGDDDGDEENEDDDNSSDVVVVEEKET</sequence>
<feature type="region of interest" description="Disordered" evidence="1">
    <location>
        <begin position="145"/>
        <end position="199"/>
    </location>
</feature>
<dbReference type="Proteomes" id="UP000271098">
    <property type="component" value="Unassembled WGS sequence"/>
</dbReference>
<keyword evidence="4" id="KW-1185">Reference proteome</keyword>
<dbReference type="InterPro" id="IPR051842">
    <property type="entry name" value="uS12_prolyl_hydroxylase"/>
</dbReference>
<dbReference type="GO" id="GO:0005506">
    <property type="term" value="F:iron ion binding"/>
    <property type="evidence" value="ECO:0007669"/>
    <property type="project" value="InterPro"/>
</dbReference>
<dbReference type="GO" id="GO:0031543">
    <property type="term" value="F:peptidyl-proline dioxygenase activity"/>
    <property type="evidence" value="ECO:0007669"/>
    <property type="project" value="TreeGrafter"/>
</dbReference>
<name>A0A3P7NDU7_9BILA</name>
<dbReference type="AlphaFoldDB" id="A0A3P7NDU7"/>
<dbReference type="GO" id="GO:0031418">
    <property type="term" value="F:L-ascorbic acid binding"/>
    <property type="evidence" value="ECO:0007669"/>
    <property type="project" value="InterPro"/>
</dbReference>
<dbReference type="PANTHER" id="PTHR12117:SF0">
    <property type="entry name" value="PROLYL 3-HYDROXYLASE OGFOD1"/>
    <property type="match status" value="1"/>
</dbReference>
<evidence type="ECO:0000313" key="4">
    <source>
        <dbReference type="Proteomes" id="UP000271098"/>
    </source>
</evidence>
<evidence type="ECO:0000259" key="2">
    <source>
        <dbReference type="Pfam" id="PF10637"/>
    </source>
</evidence>
<organism evidence="3 4">
    <name type="scientific">Gongylonema pulchrum</name>
    <dbReference type="NCBI Taxonomy" id="637853"/>
    <lineage>
        <taxon>Eukaryota</taxon>
        <taxon>Metazoa</taxon>
        <taxon>Ecdysozoa</taxon>
        <taxon>Nematoda</taxon>
        <taxon>Chromadorea</taxon>
        <taxon>Rhabditida</taxon>
        <taxon>Spirurina</taxon>
        <taxon>Spiruromorpha</taxon>
        <taxon>Spiruroidea</taxon>
        <taxon>Gongylonematidae</taxon>
        <taxon>Gongylonema</taxon>
    </lineage>
</organism>
<dbReference type="InterPro" id="IPR019601">
    <property type="entry name" value="Oxoglutarate/Fe-dep_Oase_C"/>
</dbReference>
<dbReference type="GO" id="GO:0006449">
    <property type="term" value="P:regulation of translational termination"/>
    <property type="evidence" value="ECO:0007669"/>
    <property type="project" value="TreeGrafter"/>
</dbReference>
<dbReference type="Gene3D" id="2.60.120.620">
    <property type="entry name" value="q2cbj1_9rhob like domain"/>
    <property type="match status" value="1"/>
</dbReference>
<protein>
    <recommendedName>
        <fullName evidence="2">Oxoglutarate/iron-dependent oxygenase C-terminal degradation domain-containing protein</fullName>
    </recommendedName>
</protein>
<dbReference type="GO" id="GO:0005737">
    <property type="term" value="C:cytoplasm"/>
    <property type="evidence" value="ECO:0007669"/>
    <property type="project" value="TreeGrafter"/>
</dbReference>
<dbReference type="OrthoDB" id="430522at2759"/>
<accession>A0A3P7NDU7</accession>
<dbReference type="EMBL" id="UYRT01084888">
    <property type="protein sequence ID" value="VDN29411.1"/>
    <property type="molecule type" value="Genomic_DNA"/>
</dbReference>
<reference evidence="3 4" key="1">
    <citation type="submission" date="2018-11" db="EMBL/GenBank/DDBJ databases">
        <authorList>
            <consortium name="Pathogen Informatics"/>
        </authorList>
    </citation>
    <scope>NUCLEOTIDE SEQUENCE [LARGE SCALE GENOMIC DNA]</scope>
</reference>
<dbReference type="Pfam" id="PF10637">
    <property type="entry name" value="Ofd1_CTDD"/>
    <property type="match status" value="1"/>
</dbReference>
<evidence type="ECO:0000256" key="1">
    <source>
        <dbReference type="SAM" id="MobiDB-lite"/>
    </source>
</evidence>